<keyword evidence="4" id="KW-1185">Reference proteome</keyword>
<evidence type="ECO:0008006" key="5">
    <source>
        <dbReference type="Google" id="ProtNLM"/>
    </source>
</evidence>
<gene>
    <name evidence="3" type="ORF">MICPUN_60447</name>
</gene>
<feature type="chain" id="PRO_5002907358" description="Lipoyl-binding domain-containing protein" evidence="2">
    <location>
        <begin position="26"/>
        <end position="181"/>
    </location>
</feature>
<dbReference type="SUPFAM" id="SSF51230">
    <property type="entry name" value="Single hybrid motif"/>
    <property type="match status" value="1"/>
</dbReference>
<dbReference type="InParanoid" id="C1FFA5"/>
<name>C1FFA5_MICCC</name>
<protein>
    <recommendedName>
        <fullName evidence="5">Lipoyl-binding domain-containing protein</fullName>
    </recommendedName>
</protein>
<dbReference type="KEGG" id="mis:MICPUN_60447"/>
<feature type="region of interest" description="Disordered" evidence="1">
    <location>
        <begin position="48"/>
        <end position="90"/>
    </location>
</feature>
<proteinExistence type="predicted"/>
<dbReference type="EMBL" id="CP001575">
    <property type="protein sequence ID" value="ACO69050.1"/>
    <property type="molecule type" value="Genomic_DNA"/>
</dbReference>
<sequence>MAGRSAASAAVIALRRALVFTLAESRAVQPPRVHLLAWSVPPREWITRDFGGSRTNRGHSTWHRSSAPRRVPSRGLHASASSRSHDAEALNRGDQSWAITTPIISDQVSIPDGVVGDVVEIPVGVGDVVDEGTHAVIIETHKACLNVKATGHRRMRVVEVLTRIGQEVKEGDRLLMVEKAD</sequence>
<dbReference type="RefSeq" id="XP_002507792.1">
    <property type="nucleotide sequence ID" value="XM_002507746.1"/>
</dbReference>
<dbReference type="GeneID" id="8245428"/>
<evidence type="ECO:0000256" key="1">
    <source>
        <dbReference type="SAM" id="MobiDB-lite"/>
    </source>
</evidence>
<evidence type="ECO:0000313" key="4">
    <source>
        <dbReference type="Proteomes" id="UP000002009"/>
    </source>
</evidence>
<dbReference type="InterPro" id="IPR011053">
    <property type="entry name" value="Single_hybrid_motif"/>
</dbReference>
<dbReference type="Gene3D" id="2.40.50.100">
    <property type="match status" value="1"/>
</dbReference>
<feature type="signal peptide" evidence="2">
    <location>
        <begin position="1"/>
        <end position="25"/>
    </location>
</feature>
<dbReference type="Proteomes" id="UP000002009">
    <property type="component" value="Chromosome 8"/>
</dbReference>
<dbReference type="AlphaFoldDB" id="C1FFA5"/>
<accession>C1FFA5</accession>
<reference evidence="3 4" key="1">
    <citation type="journal article" date="2009" name="Science">
        <title>Green evolution and dynamic adaptations revealed by genomes of the marine picoeukaryotes Micromonas.</title>
        <authorList>
            <person name="Worden A.Z."/>
            <person name="Lee J.H."/>
            <person name="Mock T."/>
            <person name="Rouze P."/>
            <person name="Simmons M.P."/>
            <person name="Aerts A.L."/>
            <person name="Allen A.E."/>
            <person name="Cuvelier M.L."/>
            <person name="Derelle E."/>
            <person name="Everett M.V."/>
            <person name="Foulon E."/>
            <person name="Grimwood J."/>
            <person name="Gundlach H."/>
            <person name="Henrissat B."/>
            <person name="Napoli C."/>
            <person name="McDonald S.M."/>
            <person name="Parker M.S."/>
            <person name="Rombauts S."/>
            <person name="Salamov A."/>
            <person name="Von Dassow P."/>
            <person name="Badger J.H."/>
            <person name="Coutinho P.M."/>
            <person name="Demir E."/>
            <person name="Dubchak I."/>
            <person name="Gentemann C."/>
            <person name="Eikrem W."/>
            <person name="Gready J.E."/>
            <person name="John U."/>
            <person name="Lanier W."/>
            <person name="Lindquist E.A."/>
            <person name="Lucas S."/>
            <person name="Mayer K.F."/>
            <person name="Moreau H."/>
            <person name="Not F."/>
            <person name="Otillar R."/>
            <person name="Panaud O."/>
            <person name="Pangilinan J."/>
            <person name="Paulsen I."/>
            <person name="Piegu B."/>
            <person name="Poliakov A."/>
            <person name="Robbens S."/>
            <person name="Schmutz J."/>
            <person name="Toulza E."/>
            <person name="Wyss T."/>
            <person name="Zelensky A."/>
            <person name="Zhou K."/>
            <person name="Armbrust E.V."/>
            <person name="Bhattacharya D."/>
            <person name="Goodenough U.W."/>
            <person name="Van de Peer Y."/>
            <person name="Grigoriev I.V."/>
        </authorList>
    </citation>
    <scope>NUCLEOTIDE SEQUENCE [LARGE SCALE GENOMIC DNA]</scope>
    <source>
        <strain evidence="4">RCC299 / NOUM17</strain>
    </source>
</reference>
<organism evidence="3 4">
    <name type="scientific">Micromonas commoda (strain RCC299 / NOUM17 / CCMP2709)</name>
    <name type="common">Picoplanktonic green alga</name>
    <dbReference type="NCBI Taxonomy" id="296587"/>
    <lineage>
        <taxon>Eukaryota</taxon>
        <taxon>Viridiplantae</taxon>
        <taxon>Chlorophyta</taxon>
        <taxon>Mamiellophyceae</taxon>
        <taxon>Mamiellales</taxon>
        <taxon>Mamiellaceae</taxon>
        <taxon>Micromonas</taxon>
    </lineage>
</organism>
<keyword evidence="2" id="KW-0732">Signal</keyword>
<evidence type="ECO:0000256" key="2">
    <source>
        <dbReference type="SAM" id="SignalP"/>
    </source>
</evidence>
<evidence type="ECO:0000313" key="3">
    <source>
        <dbReference type="EMBL" id="ACO69050.1"/>
    </source>
</evidence>